<accession>A0A2M8P0B7</accession>
<dbReference type="EMBL" id="PGTK01000005">
    <property type="protein sequence ID" value="PJF30990.1"/>
    <property type="molecule type" value="Genomic_DNA"/>
</dbReference>
<evidence type="ECO:0000313" key="5">
    <source>
        <dbReference type="EMBL" id="PJF30990.1"/>
    </source>
</evidence>
<dbReference type="PANTHER" id="PTHR42808">
    <property type="entry name" value="HYDROXYSTEROID DEHYDROGENASE-LIKE PROTEIN 2"/>
    <property type="match status" value="1"/>
</dbReference>
<sequence length="108" mass="11817">MFSSVTEMFEKLRERFIPEKARGDNGLIAFELSGEGGGNFWLQVSDGALNMGAGEPPADADAILRAEATDLMKIMSGELNPMMAFMSGKVKVDRNMGMVMKLMGWFGM</sequence>
<name>A0A2M8P0B7_9CHLR</name>
<reference evidence="5 6" key="1">
    <citation type="submission" date="2017-11" db="EMBL/GenBank/DDBJ databases">
        <title>Evolution of Phototrophy in the Chloroflexi Phylum Driven by Horizontal Gene Transfer.</title>
        <authorList>
            <person name="Ward L.M."/>
            <person name="Hemp J."/>
            <person name="Shih P.M."/>
            <person name="Mcglynn S.E."/>
            <person name="Fischer W."/>
        </authorList>
    </citation>
    <scope>NUCLEOTIDE SEQUENCE [LARGE SCALE GENOMIC DNA]</scope>
    <source>
        <strain evidence="5">CP2_2F</strain>
    </source>
</reference>
<dbReference type="GO" id="GO:0016491">
    <property type="term" value="F:oxidoreductase activity"/>
    <property type="evidence" value="ECO:0007669"/>
    <property type="project" value="UniProtKB-KW"/>
</dbReference>
<organism evidence="5 6">
    <name type="scientific">Candidatus Thermofonsia Clade 1 bacterium</name>
    <dbReference type="NCBI Taxonomy" id="2364210"/>
    <lineage>
        <taxon>Bacteria</taxon>
        <taxon>Bacillati</taxon>
        <taxon>Chloroflexota</taxon>
        <taxon>Candidatus Thermofontia</taxon>
        <taxon>Candidatus Thermofonsia Clade 1</taxon>
    </lineage>
</organism>
<feature type="domain" description="SCP2" evidence="4">
    <location>
        <begin position="18"/>
        <end position="105"/>
    </location>
</feature>
<evidence type="ECO:0000256" key="2">
    <source>
        <dbReference type="ARBA" id="ARBA00022857"/>
    </source>
</evidence>
<evidence type="ECO:0000256" key="1">
    <source>
        <dbReference type="ARBA" id="ARBA00006484"/>
    </source>
</evidence>
<dbReference type="InterPro" id="IPR036527">
    <property type="entry name" value="SCP2_sterol-bd_dom_sf"/>
</dbReference>
<dbReference type="AlphaFoldDB" id="A0A2M8P0B7"/>
<comment type="caution">
    <text evidence="5">The sequence shown here is derived from an EMBL/GenBank/DDBJ whole genome shotgun (WGS) entry which is preliminary data.</text>
</comment>
<dbReference type="InterPro" id="IPR003033">
    <property type="entry name" value="SCP2_sterol-bd_dom"/>
</dbReference>
<dbReference type="Gene3D" id="3.30.1050.10">
    <property type="entry name" value="SCP2 sterol-binding domain"/>
    <property type="match status" value="1"/>
</dbReference>
<dbReference type="SUPFAM" id="SSF55718">
    <property type="entry name" value="SCP-like"/>
    <property type="match status" value="1"/>
</dbReference>
<comment type="similarity">
    <text evidence="1">Belongs to the short-chain dehydrogenases/reductases (SDR) family.</text>
</comment>
<dbReference type="Proteomes" id="UP000228921">
    <property type="component" value="Unassembled WGS sequence"/>
</dbReference>
<evidence type="ECO:0000256" key="3">
    <source>
        <dbReference type="ARBA" id="ARBA00023002"/>
    </source>
</evidence>
<dbReference type="InterPro" id="IPR051935">
    <property type="entry name" value="HSDL2"/>
</dbReference>
<dbReference type="PANTHER" id="PTHR42808:SF3">
    <property type="entry name" value="HYDROXYSTEROID DEHYDROGENASE-LIKE PROTEIN 2"/>
    <property type="match status" value="1"/>
</dbReference>
<evidence type="ECO:0000313" key="6">
    <source>
        <dbReference type="Proteomes" id="UP000228921"/>
    </source>
</evidence>
<keyword evidence="3" id="KW-0560">Oxidoreductase</keyword>
<keyword evidence="2" id="KW-0521">NADP</keyword>
<gene>
    <name evidence="5" type="ORF">CUN51_05790</name>
</gene>
<evidence type="ECO:0000259" key="4">
    <source>
        <dbReference type="Pfam" id="PF02036"/>
    </source>
</evidence>
<protein>
    <submittedName>
        <fullName evidence="5">SCP-2 family sterol carrier protein</fullName>
    </submittedName>
</protein>
<proteinExistence type="inferred from homology"/>
<dbReference type="Pfam" id="PF02036">
    <property type="entry name" value="SCP2"/>
    <property type="match status" value="1"/>
</dbReference>